<proteinExistence type="predicted"/>
<gene>
    <name evidence="3" type="ORF">CMN54_07470</name>
</gene>
<name>A0A2D6YJ99_9DELT</name>
<dbReference type="EMBL" id="NZEX01000086">
    <property type="protein sequence ID" value="MAH63268.1"/>
    <property type="molecule type" value="Genomic_DNA"/>
</dbReference>
<accession>A0A2D6YJ99</accession>
<comment type="caution">
    <text evidence="3">The sequence shown here is derived from an EMBL/GenBank/DDBJ whole genome shotgun (WGS) entry which is preliminary data.</text>
</comment>
<dbReference type="SUPFAM" id="SSF53448">
    <property type="entry name" value="Nucleotide-diphospho-sugar transferases"/>
    <property type="match status" value="1"/>
</dbReference>
<keyword evidence="3" id="KW-0808">Transferase</keyword>
<organism evidence="3 4">
    <name type="scientific">SAR324 cluster bacterium</name>
    <dbReference type="NCBI Taxonomy" id="2024889"/>
    <lineage>
        <taxon>Bacteria</taxon>
        <taxon>Deltaproteobacteria</taxon>
        <taxon>SAR324 cluster</taxon>
    </lineage>
</organism>
<dbReference type="GO" id="GO:0016740">
    <property type="term" value="F:transferase activity"/>
    <property type="evidence" value="ECO:0007669"/>
    <property type="project" value="UniProtKB-KW"/>
</dbReference>
<evidence type="ECO:0000256" key="1">
    <source>
        <dbReference type="SAM" id="Phobius"/>
    </source>
</evidence>
<dbReference type="PANTHER" id="PTHR43630:SF2">
    <property type="entry name" value="GLYCOSYLTRANSFERASE"/>
    <property type="match status" value="1"/>
</dbReference>
<dbReference type="Pfam" id="PF00535">
    <property type="entry name" value="Glycos_transf_2"/>
    <property type="match status" value="1"/>
</dbReference>
<dbReference type="InterPro" id="IPR029044">
    <property type="entry name" value="Nucleotide-diphossugar_trans"/>
</dbReference>
<dbReference type="Proteomes" id="UP000226525">
    <property type="component" value="Unassembled WGS sequence"/>
</dbReference>
<sequence>MHLSVVIITLNEEKNLPRTLRSLSELKESMLEIEVLVLDSGSTDQTELIAKQSGAKFVIQKWLGYSKQKNHALTITSGNWLLFLDADEELSGELPREIERVIRSSDPSKAYALKRKTFYLGRLLNYAWYPDVKTRLVNRDSNPEWVGEIVHEDLVLKNSGVSIITLESPLIHYSYRNITHHFEKTLNYAKLSAEEYSKRNRKFRYWNLFINPLIAFFRLYFLRQGFRDGFPGLIAGFSTFFYTFLKYAFLKELNSNRPN</sequence>
<dbReference type="CDD" id="cd02511">
    <property type="entry name" value="Beta4Glucosyltransferase"/>
    <property type="match status" value="1"/>
</dbReference>
<feature type="transmembrane region" description="Helical" evidence="1">
    <location>
        <begin position="229"/>
        <end position="249"/>
    </location>
</feature>
<keyword evidence="1" id="KW-0472">Membrane</keyword>
<keyword evidence="1" id="KW-1133">Transmembrane helix</keyword>
<feature type="domain" description="Glycosyltransferase 2-like" evidence="2">
    <location>
        <begin position="4"/>
        <end position="94"/>
    </location>
</feature>
<evidence type="ECO:0000313" key="3">
    <source>
        <dbReference type="EMBL" id="MAH63268.1"/>
    </source>
</evidence>
<dbReference type="PANTHER" id="PTHR43630">
    <property type="entry name" value="POLY-BETA-1,6-N-ACETYL-D-GLUCOSAMINE SYNTHASE"/>
    <property type="match status" value="1"/>
</dbReference>
<keyword evidence="1" id="KW-0812">Transmembrane</keyword>
<evidence type="ECO:0000259" key="2">
    <source>
        <dbReference type="Pfam" id="PF00535"/>
    </source>
</evidence>
<feature type="transmembrane region" description="Helical" evidence="1">
    <location>
        <begin position="205"/>
        <end position="223"/>
    </location>
</feature>
<reference evidence="4" key="1">
    <citation type="submission" date="2017-09" db="EMBL/GenBank/DDBJ databases">
        <title>The Reconstruction of 2,631 Draft Metagenome-Assembled Genomes from the Global Oceans.</title>
        <authorList>
            <person name="Tully B.J."/>
            <person name="Graham E.D."/>
            <person name="Heidelberg J.F."/>
        </authorList>
    </citation>
    <scope>NUCLEOTIDE SEQUENCE [LARGE SCALE GENOMIC DNA]</scope>
</reference>
<protein>
    <submittedName>
        <fullName evidence="3">Family 2 glycosyl transferase</fullName>
    </submittedName>
</protein>
<dbReference type="AlphaFoldDB" id="A0A2D6YJ99"/>
<dbReference type="Gene3D" id="3.90.550.10">
    <property type="entry name" value="Spore Coat Polysaccharide Biosynthesis Protein SpsA, Chain A"/>
    <property type="match status" value="1"/>
</dbReference>
<evidence type="ECO:0000313" key="4">
    <source>
        <dbReference type="Proteomes" id="UP000226525"/>
    </source>
</evidence>
<dbReference type="InterPro" id="IPR001173">
    <property type="entry name" value="Glyco_trans_2-like"/>
</dbReference>